<gene>
    <name evidence="1" type="ORF">S01H4_57760</name>
</gene>
<feature type="non-terminal residue" evidence="1">
    <location>
        <position position="1"/>
    </location>
</feature>
<reference evidence="1" key="1">
    <citation type="journal article" date="2014" name="Front. Microbiol.">
        <title>High frequency of phylogenetically diverse reductive dehalogenase-homologous genes in deep subseafloor sedimentary metagenomes.</title>
        <authorList>
            <person name="Kawai M."/>
            <person name="Futagami T."/>
            <person name="Toyoda A."/>
            <person name="Takaki Y."/>
            <person name="Nishi S."/>
            <person name="Hori S."/>
            <person name="Arai W."/>
            <person name="Tsubouchi T."/>
            <person name="Morono Y."/>
            <person name="Uchiyama I."/>
            <person name="Ito T."/>
            <person name="Fujiyama A."/>
            <person name="Inagaki F."/>
            <person name="Takami H."/>
        </authorList>
    </citation>
    <scope>NUCLEOTIDE SEQUENCE</scope>
    <source>
        <strain evidence="1">Expedition CK06-06</strain>
    </source>
</reference>
<name>X1CPI6_9ZZZZ</name>
<organism evidence="1">
    <name type="scientific">marine sediment metagenome</name>
    <dbReference type="NCBI Taxonomy" id="412755"/>
    <lineage>
        <taxon>unclassified sequences</taxon>
        <taxon>metagenomes</taxon>
        <taxon>ecological metagenomes</taxon>
    </lineage>
</organism>
<dbReference type="EMBL" id="BART01033656">
    <property type="protein sequence ID" value="GAH09707.1"/>
    <property type="molecule type" value="Genomic_DNA"/>
</dbReference>
<dbReference type="AlphaFoldDB" id="X1CPI6"/>
<sequence length="160" mass="19091">CTDMIDGLIIKEAAKRKIPYVFIGFSPDENARYFFEIPSEKLSHSWIPDHWKSDFFTDNERKWWWDPNKFNTENIPRVILPLHVWPYKEKKIIETIEKEGLIKKGRADPLKTNCILIWGIGMFDILRFGLHVYRFQMAKLVRQGAGDRKHWLNVFNTIEP</sequence>
<accession>X1CPI6</accession>
<evidence type="ECO:0000313" key="1">
    <source>
        <dbReference type="EMBL" id="GAH09707.1"/>
    </source>
</evidence>
<comment type="caution">
    <text evidence="1">The sequence shown here is derived from an EMBL/GenBank/DDBJ whole genome shotgun (WGS) entry which is preliminary data.</text>
</comment>
<proteinExistence type="predicted"/>
<protein>
    <submittedName>
        <fullName evidence="1">Uncharacterized protein</fullName>
    </submittedName>
</protein>